<dbReference type="FunFam" id="3.40.605.10:FF:000010">
    <property type="entry name" value="N-succinylglutamate 5-semialdehyde dehydrogenase"/>
    <property type="match status" value="1"/>
</dbReference>
<accession>A0A517QPI7</accession>
<protein>
    <submittedName>
        <fullName evidence="8">N-succinylglutamate 5-semialdehyde dehydrogenase</fullName>
        <ecNumber evidence="8">1.2.1.71</ecNumber>
    </submittedName>
</protein>
<dbReference type="Proteomes" id="UP000315724">
    <property type="component" value="Chromosome"/>
</dbReference>
<dbReference type="InterPro" id="IPR016163">
    <property type="entry name" value="Ald_DH_C"/>
</dbReference>
<feature type="active site" evidence="4">
    <location>
        <position position="247"/>
    </location>
</feature>
<dbReference type="GO" id="GO:0043824">
    <property type="term" value="F:succinylglutamate-semialdehyde dehydrogenase activity"/>
    <property type="evidence" value="ECO:0007669"/>
    <property type="project" value="UniProtKB-EC"/>
</dbReference>
<dbReference type="NCBIfam" id="NF006992">
    <property type="entry name" value="PRK09457.1"/>
    <property type="match status" value="1"/>
</dbReference>
<dbReference type="InterPro" id="IPR015590">
    <property type="entry name" value="Aldehyde_DH_dom"/>
</dbReference>
<dbReference type="RefSeq" id="WP_145199917.1">
    <property type="nucleotide sequence ID" value="NZ_CP036267.1"/>
</dbReference>
<name>A0A517QPI7_9PLAN</name>
<gene>
    <name evidence="8" type="primary">astD</name>
    <name evidence="8" type="ORF">Mal48_27670</name>
</gene>
<evidence type="ECO:0000256" key="6">
    <source>
        <dbReference type="SAM" id="MobiDB-lite"/>
    </source>
</evidence>
<evidence type="ECO:0000259" key="7">
    <source>
        <dbReference type="Pfam" id="PF00171"/>
    </source>
</evidence>
<proteinExistence type="inferred from homology"/>
<dbReference type="PROSITE" id="PS00687">
    <property type="entry name" value="ALDEHYDE_DEHYDR_GLU"/>
    <property type="match status" value="1"/>
</dbReference>
<comment type="similarity">
    <text evidence="5">Belongs to the aldehyde dehydrogenase family.</text>
</comment>
<dbReference type="NCBIfam" id="TIGR03240">
    <property type="entry name" value="arg_catab_astD"/>
    <property type="match status" value="1"/>
</dbReference>
<evidence type="ECO:0000313" key="8">
    <source>
        <dbReference type="EMBL" id="QDT33514.1"/>
    </source>
</evidence>
<evidence type="ECO:0000313" key="9">
    <source>
        <dbReference type="Proteomes" id="UP000315724"/>
    </source>
</evidence>
<dbReference type="CDD" id="cd07095">
    <property type="entry name" value="ALDH_SGSD_AstD"/>
    <property type="match status" value="1"/>
</dbReference>
<dbReference type="InterPro" id="IPR016162">
    <property type="entry name" value="Ald_DH_N"/>
</dbReference>
<dbReference type="InterPro" id="IPR017649">
    <property type="entry name" value="SuccinylGlu_semiald_DH_AstD"/>
</dbReference>
<evidence type="ECO:0000256" key="4">
    <source>
        <dbReference type="PROSITE-ProRule" id="PRU10007"/>
    </source>
</evidence>
<dbReference type="Pfam" id="PF00171">
    <property type="entry name" value="Aldedh"/>
    <property type="match status" value="1"/>
</dbReference>
<evidence type="ECO:0000256" key="5">
    <source>
        <dbReference type="RuleBase" id="RU003345"/>
    </source>
</evidence>
<evidence type="ECO:0000256" key="1">
    <source>
        <dbReference type="ARBA" id="ARBA00022503"/>
    </source>
</evidence>
<sequence>MKLSGQNYISGTWRSGKGTDFHSENPANGDLMWQGRHSSQADIDDAMHAAKNASKKWGSVPVGERIQYLESFQKQLSQQSEELAKLISQEVGKPVWEARTEVQAMIGKIPASIEAFQKRAGNEEIVLAEAKGITRYKPLGVVAVLGPFNFPGHISNGHIIPALLAGNTVVWKPSELTPAVAELVIKLWETSGLPAGVLNLVQGGRDTGESLVSHPGHRGVLFTGSLQAGIAISKKLVERPETILALELGGNNPLVIHEIDNIDAAVYLTIQSAFLTSGQRCTCARRLIVTDGNDSYIERLVEAVKKLNVDHPDAEPEPFMGSVINSRVVDRLINEQKELQNSGGEILIEAQRLPLGDAFVSPGIIDVTNVKALPDEELFGPFSKLIRVPDFNAAIDVANQTQYGLAAGLLSKHRSSYDRFFQEVEAGLINWNSPTTGASGRLPFGGVQRSGNHRPAGSFMIDSCHSPVASIERESLTVPEKLLPGVHFS</sequence>
<dbReference type="InterPro" id="IPR016160">
    <property type="entry name" value="Ald_DH_CS_CYS"/>
</dbReference>
<organism evidence="8 9">
    <name type="scientific">Thalassoglobus polymorphus</name>
    <dbReference type="NCBI Taxonomy" id="2527994"/>
    <lineage>
        <taxon>Bacteria</taxon>
        <taxon>Pseudomonadati</taxon>
        <taxon>Planctomycetota</taxon>
        <taxon>Planctomycetia</taxon>
        <taxon>Planctomycetales</taxon>
        <taxon>Planctomycetaceae</taxon>
        <taxon>Thalassoglobus</taxon>
    </lineage>
</organism>
<feature type="region of interest" description="Disordered" evidence="6">
    <location>
        <begin position="1"/>
        <end position="28"/>
    </location>
</feature>
<dbReference type="AlphaFoldDB" id="A0A517QPI7"/>
<dbReference type="PROSITE" id="PS00070">
    <property type="entry name" value="ALDEHYDE_DEHYDR_CYS"/>
    <property type="match status" value="1"/>
</dbReference>
<keyword evidence="1" id="KW-0056">Arginine metabolism</keyword>
<dbReference type="GO" id="GO:0006527">
    <property type="term" value="P:L-arginine catabolic process"/>
    <property type="evidence" value="ECO:0007669"/>
    <property type="project" value="InterPro"/>
</dbReference>
<dbReference type="SUPFAM" id="SSF53720">
    <property type="entry name" value="ALDH-like"/>
    <property type="match status" value="1"/>
</dbReference>
<dbReference type="InterPro" id="IPR016161">
    <property type="entry name" value="Ald_DH/histidinol_DH"/>
</dbReference>
<dbReference type="InterPro" id="IPR029510">
    <property type="entry name" value="Ald_DH_CS_GLU"/>
</dbReference>
<evidence type="ECO:0000256" key="3">
    <source>
        <dbReference type="ARBA" id="ARBA00023027"/>
    </source>
</evidence>
<dbReference type="KEGG" id="tpol:Mal48_27670"/>
<dbReference type="Gene3D" id="3.40.309.10">
    <property type="entry name" value="Aldehyde Dehydrogenase, Chain A, domain 2"/>
    <property type="match status" value="1"/>
</dbReference>
<reference evidence="8 9" key="1">
    <citation type="submission" date="2019-02" db="EMBL/GenBank/DDBJ databases">
        <title>Deep-cultivation of Planctomycetes and their phenomic and genomic characterization uncovers novel biology.</title>
        <authorList>
            <person name="Wiegand S."/>
            <person name="Jogler M."/>
            <person name="Boedeker C."/>
            <person name="Pinto D."/>
            <person name="Vollmers J."/>
            <person name="Rivas-Marin E."/>
            <person name="Kohn T."/>
            <person name="Peeters S.H."/>
            <person name="Heuer A."/>
            <person name="Rast P."/>
            <person name="Oberbeckmann S."/>
            <person name="Bunk B."/>
            <person name="Jeske O."/>
            <person name="Meyerdierks A."/>
            <person name="Storesund J.E."/>
            <person name="Kallscheuer N."/>
            <person name="Luecker S."/>
            <person name="Lage O.M."/>
            <person name="Pohl T."/>
            <person name="Merkel B.J."/>
            <person name="Hornburger P."/>
            <person name="Mueller R.-W."/>
            <person name="Bruemmer F."/>
            <person name="Labrenz M."/>
            <person name="Spormann A.M."/>
            <person name="Op den Camp H."/>
            <person name="Overmann J."/>
            <person name="Amann R."/>
            <person name="Jetten M.S.M."/>
            <person name="Mascher T."/>
            <person name="Medema M.H."/>
            <person name="Devos D.P."/>
            <person name="Kaster A.-K."/>
            <person name="Ovreas L."/>
            <person name="Rohde M."/>
            <person name="Galperin M.Y."/>
            <person name="Jogler C."/>
        </authorList>
    </citation>
    <scope>NUCLEOTIDE SEQUENCE [LARGE SCALE GENOMIC DNA]</scope>
    <source>
        <strain evidence="8 9">Mal48</strain>
    </source>
</reference>
<dbReference type="OrthoDB" id="4503395at2"/>
<dbReference type="Gene3D" id="3.40.605.10">
    <property type="entry name" value="Aldehyde Dehydrogenase, Chain A, domain 1"/>
    <property type="match status" value="1"/>
</dbReference>
<feature type="compositionally biased region" description="Polar residues" evidence="6">
    <location>
        <begin position="1"/>
        <end position="13"/>
    </location>
</feature>
<keyword evidence="9" id="KW-1185">Reference proteome</keyword>
<feature type="domain" description="Aldehyde dehydrogenase" evidence="7">
    <location>
        <begin position="13"/>
        <end position="462"/>
    </location>
</feature>
<dbReference type="PANTHER" id="PTHR11699">
    <property type="entry name" value="ALDEHYDE DEHYDROGENASE-RELATED"/>
    <property type="match status" value="1"/>
</dbReference>
<evidence type="ECO:0000256" key="2">
    <source>
        <dbReference type="ARBA" id="ARBA00023002"/>
    </source>
</evidence>
<keyword evidence="3" id="KW-0520">NAD</keyword>
<dbReference type="EC" id="1.2.1.71" evidence="8"/>
<dbReference type="EMBL" id="CP036267">
    <property type="protein sequence ID" value="QDT33514.1"/>
    <property type="molecule type" value="Genomic_DNA"/>
</dbReference>
<keyword evidence="2 5" id="KW-0560">Oxidoreductase</keyword>